<dbReference type="InterPro" id="IPR001394">
    <property type="entry name" value="Peptidase_C19_UCH"/>
</dbReference>
<dbReference type="GO" id="GO:0042981">
    <property type="term" value="P:regulation of apoptotic process"/>
    <property type="evidence" value="ECO:0007669"/>
    <property type="project" value="TreeGrafter"/>
</dbReference>
<reference evidence="11" key="2">
    <citation type="journal article" date="2020" name="BMC">
        <title>Leishmania infection induces a limited differential gene expression in the sand fly midgut.</title>
        <authorList>
            <person name="Coutinho-Abreu I.V."/>
            <person name="Serafim T.D."/>
            <person name="Meneses C."/>
            <person name="Kamhawi S."/>
            <person name="Oliveira F."/>
            <person name="Valenzuela J.G."/>
        </authorList>
    </citation>
    <scope>NUCLEOTIDE SEQUENCE</scope>
    <source>
        <strain evidence="11">Jacobina</strain>
        <tissue evidence="11">Midgut</tissue>
    </source>
</reference>
<evidence type="ECO:0000256" key="8">
    <source>
        <dbReference type="RuleBase" id="RU366025"/>
    </source>
</evidence>
<dbReference type="InterPro" id="IPR018200">
    <property type="entry name" value="USP_CS"/>
</dbReference>
<dbReference type="EMBL" id="GITU01009758">
    <property type="protein sequence ID" value="MBC1178461.1"/>
    <property type="molecule type" value="Transcribed_RNA"/>
</dbReference>
<dbReference type="InterPro" id="IPR028889">
    <property type="entry name" value="USP"/>
</dbReference>
<feature type="region of interest" description="Disordered" evidence="9">
    <location>
        <begin position="448"/>
        <end position="509"/>
    </location>
</feature>
<comment type="catalytic activity">
    <reaction evidence="1 8">
        <text>Thiol-dependent hydrolysis of ester, thioester, amide, peptide and isopeptide bonds formed by the C-terminal Gly of ubiquitin (a 76-residue protein attached to proteins as an intracellular targeting signal).</text>
        <dbReference type="EC" id="3.4.19.12"/>
    </reaction>
</comment>
<dbReference type="PROSITE" id="PS50235">
    <property type="entry name" value="USP_3"/>
    <property type="match status" value="1"/>
</dbReference>
<feature type="compositionally biased region" description="Acidic residues" evidence="9">
    <location>
        <begin position="635"/>
        <end position="647"/>
    </location>
</feature>
<evidence type="ECO:0000313" key="12">
    <source>
        <dbReference type="EnsemblMetazoa" id="LLOJ008157-PA"/>
    </source>
</evidence>
<evidence type="ECO:0000256" key="1">
    <source>
        <dbReference type="ARBA" id="ARBA00000707"/>
    </source>
</evidence>
<evidence type="ECO:0000256" key="7">
    <source>
        <dbReference type="ARBA" id="ARBA00022807"/>
    </source>
</evidence>
<dbReference type="GO" id="GO:0006508">
    <property type="term" value="P:proteolysis"/>
    <property type="evidence" value="ECO:0007669"/>
    <property type="project" value="UniProtKB-KW"/>
</dbReference>
<dbReference type="PANTHER" id="PTHR24006:SF758">
    <property type="entry name" value="UBIQUITIN CARBOXYL-TERMINAL HYDROLASE 36"/>
    <property type="match status" value="1"/>
</dbReference>
<keyword evidence="7 8" id="KW-0788">Thiol protease</keyword>
<dbReference type="PANTHER" id="PTHR24006">
    <property type="entry name" value="UBIQUITIN CARBOXYL-TERMINAL HYDROLASE"/>
    <property type="match status" value="1"/>
</dbReference>
<keyword evidence="6 8" id="KW-0378">Hydrolase</keyword>
<organism evidence="12 13">
    <name type="scientific">Lutzomyia longipalpis</name>
    <name type="common">Sand fly</name>
    <dbReference type="NCBI Taxonomy" id="7200"/>
    <lineage>
        <taxon>Eukaryota</taxon>
        <taxon>Metazoa</taxon>
        <taxon>Ecdysozoa</taxon>
        <taxon>Arthropoda</taxon>
        <taxon>Hexapoda</taxon>
        <taxon>Insecta</taxon>
        <taxon>Pterygota</taxon>
        <taxon>Neoptera</taxon>
        <taxon>Endopterygota</taxon>
        <taxon>Diptera</taxon>
        <taxon>Nematocera</taxon>
        <taxon>Psychodoidea</taxon>
        <taxon>Psychodidae</taxon>
        <taxon>Lutzomyia</taxon>
        <taxon>Lutzomyia</taxon>
    </lineage>
</organism>
<feature type="compositionally biased region" description="Basic residues" evidence="9">
    <location>
        <begin position="847"/>
        <end position="856"/>
    </location>
</feature>
<evidence type="ECO:0000256" key="4">
    <source>
        <dbReference type="ARBA" id="ARBA00022670"/>
    </source>
</evidence>
<dbReference type="EMBL" id="AJWK01027564">
    <property type="status" value="NOT_ANNOTATED_CDS"/>
    <property type="molecule type" value="Genomic_DNA"/>
</dbReference>
<evidence type="ECO:0000313" key="13">
    <source>
        <dbReference type="Proteomes" id="UP000092461"/>
    </source>
</evidence>
<evidence type="ECO:0000259" key="10">
    <source>
        <dbReference type="PROSITE" id="PS50235"/>
    </source>
</evidence>
<feature type="compositionally biased region" description="Low complexity" evidence="9">
    <location>
        <begin position="620"/>
        <end position="633"/>
    </location>
</feature>
<dbReference type="InterPro" id="IPR038765">
    <property type="entry name" value="Papain-like_cys_pep_sf"/>
</dbReference>
<keyword evidence="13" id="KW-1185">Reference proteome</keyword>
<protein>
    <recommendedName>
        <fullName evidence="8">Ubiquitin carboxyl-terminal hydrolase</fullName>
        <ecNumber evidence="8">3.4.19.12</ecNumber>
    </recommendedName>
</protein>
<dbReference type="VEuPathDB" id="VectorBase:LLOJ008157"/>
<dbReference type="Pfam" id="PF00443">
    <property type="entry name" value="UCH"/>
    <property type="match status" value="1"/>
</dbReference>
<comment type="similarity">
    <text evidence="3 8">Belongs to the peptidase C19 family.</text>
</comment>
<comment type="subcellular location">
    <subcellularLocation>
        <location evidence="2">Nucleus</location>
        <location evidence="2">Nucleolus</location>
    </subcellularLocation>
</comment>
<dbReference type="GO" id="GO:0005730">
    <property type="term" value="C:nucleolus"/>
    <property type="evidence" value="ECO:0007669"/>
    <property type="project" value="UniProtKB-SubCell"/>
</dbReference>
<evidence type="ECO:0000313" key="11">
    <source>
        <dbReference type="EMBL" id="MBC1178461.1"/>
    </source>
</evidence>
<reference evidence="12" key="3">
    <citation type="submission" date="2020-05" db="UniProtKB">
        <authorList>
            <consortium name="EnsemblMetazoa"/>
        </authorList>
    </citation>
    <scope>IDENTIFICATION</scope>
    <source>
        <strain evidence="12">Jacobina</strain>
    </source>
</reference>
<feature type="region of interest" description="Disordered" evidence="9">
    <location>
        <begin position="675"/>
        <end position="699"/>
    </location>
</feature>
<feature type="compositionally biased region" description="Low complexity" evidence="9">
    <location>
        <begin position="681"/>
        <end position="696"/>
    </location>
</feature>
<dbReference type="SUPFAM" id="SSF54001">
    <property type="entry name" value="Cysteine proteinases"/>
    <property type="match status" value="1"/>
</dbReference>
<dbReference type="VEuPathDB" id="VectorBase:LLONM1_003895"/>
<dbReference type="PROSITE" id="PS00972">
    <property type="entry name" value="USP_1"/>
    <property type="match status" value="1"/>
</dbReference>
<feature type="region of interest" description="Disordered" evidence="9">
    <location>
        <begin position="734"/>
        <end position="786"/>
    </location>
</feature>
<evidence type="ECO:0000256" key="9">
    <source>
        <dbReference type="SAM" id="MobiDB-lite"/>
    </source>
</evidence>
<dbReference type="AlphaFoldDB" id="A0A1B0CTF7"/>
<accession>A0A1B0CTF7</accession>
<dbReference type="Gene3D" id="3.90.70.10">
    <property type="entry name" value="Cysteine proteinases"/>
    <property type="match status" value="1"/>
</dbReference>
<dbReference type="PROSITE" id="PS00973">
    <property type="entry name" value="USP_2"/>
    <property type="match status" value="1"/>
</dbReference>
<feature type="region of interest" description="Disordered" evidence="9">
    <location>
        <begin position="827"/>
        <end position="856"/>
    </location>
</feature>
<feature type="domain" description="USP" evidence="10">
    <location>
        <begin position="137"/>
        <end position="444"/>
    </location>
</feature>
<evidence type="ECO:0000256" key="6">
    <source>
        <dbReference type="ARBA" id="ARBA00022801"/>
    </source>
</evidence>
<name>A0A1B0CTF7_LUTLO</name>
<keyword evidence="5 8" id="KW-0833">Ubl conjugation pathway</keyword>
<dbReference type="Proteomes" id="UP000092461">
    <property type="component" value="Unassembled WGS sequence"/>
</dbReference>
<sequence>MVCDIVSAALRESLSSAKAAERADRNLQTQLVSTTKRIFLTKIEYEDVDSTHSTCDALKSKYIVFKPTSGIISGTTAEDKMPGVSAAGSCSTQNGTTAVNGSSSKDAQLPAPKRVLFSRDSVQVGWRASGRKWQVGAGLINMGNTCYLNSTLQALFHVPAIANWLMADDAHRESCEDSGGGQGGCINCAMARTLISSQTNQSPIKPWLIHSKLRLVCKHFFPGRQEDAHEFLRYLVEAMEKAYLARVKNSRDLDQYSKETTPLNQILGGYLRSTVRCLACGHVSTTFQHFEDLLLDIRKANTVEEALGGYFARERLEDMGYKCEACKKKTSATKQFSLERAPVALCIQLKRFSMAGTKLNKHVAIRSKLDLTPYASGRASGAPLVYRLVAMVTHLGASQNCGHYTAIGLTETGNYYHFDDSTVRPISVQNVLQTNAYIIFYELEDGAPAKAHQPPPPSTATSASAREELRSNGEMSNGITTNGAKDTSSPMRHIEHQPETKSPFIGPLLPAEEKTPEKKVTLNGDANQKITFSITPPSSRAAVLQAQSTSPVARPISSSKLVTVAKKMTFNGSSNGVAAAPKRFTPLILTNKSNNSADKGAEGKSVEQAMIPPAAKKMKLPPSLQPKPKSLVPYESDDESNPSENDEPVILKTPTGVWQVTPMDDPNVVKNSIPTSSSNGAAAAATPARKAALPAPENGGGNEIIRNTATVNHLLKTGGHRGYGASNVYSWNGQKTSLDREVQEDKKEERKRELEHQMENGDMDRGRTKKVKVHHPPGKDNPGYNPFQEYQMRNWTWLNNGRQGYQGHIYRQKSYSNNHYNNYRGQGGGGGGGFRGRHRGVFNSNFRSHHGYRRDK</sequence>
<feature type="compositionally biased region" description="Basic residues" evidence="9">
    <location>
        <begin position="767"/>
        <end position="776"/>
    </location>
</feature>
<proteinExistence type="inferred from homology"/>
<feature type="region of interest" description="Disordered" evidence="9">
    <location>
        <begin position="615"/>
        <end position="649"/>
    </location>
</feature>
<dbReference type="EC" id="3.4.19.12" evidence="8"/>
<evidence type="ECO:0000256" key="5">
    <source>
        <dbReference type="ARBA" id="ARBA00022786"/>
    </source>
</evidence>
<evidence type="ECO:0000256" key="2">
    <source>
        <dbReference type="ARBA" id="ARBA00004604"/>
    </source>
</evidence>
<dbReference type="GO" id="GO:0004843">
    <property type="term" value="F:cysteine-type deubiquitinase activity"/>
    <property type="evidence" value="ECO:0007669"/>
    <property type="project" value="UniProtKB-UniRule"/>
</dbReference>
<dbReference type="InterPro" id="IPR050164">
    <property type="entry name" value="Peptidase_C19"/>
</dbReference>
<dbReference type="FunFam" id="3.90.70.10:FF:000119">
    <property type="entry name" value="Ubiquitin specific peptidase 36"/>
    <property type="match status" value="1"/>
</dbReference>
<dbReference type="GO" id="GO:0005829">
    <property type="term" value="C:cytosol"/>
    <property type="evidence" value="ECO:0007669"/>
    <property type="project" value="TreeGrafter"/>
</dbReference>
<evidence type="ECO:0000256" key="3">
    <source>
        <dbReference type="ARBA" id="ARBA00009085"/>
    </source>
</evidence>
<feature type="compositionally biased region" description="Basic and acidic residues" evidence="9">
    <location>
        <begin position="737"/>
        <end position="766"/>
    </location>
</feature>
<dbReference type="EnsemblMetazoa" id="LLOJ008157-RA">
    <property type="protein sequence ID" value="LLOJ008157-PA"/>
    <property type="gene ID" value="LLOJ008157"/>
</dbReference>
<keyword evidence="4 8" id="KW-0645">Protease</keyword>
<feature type="compositionally biased region" description="Polar residues" evidence="9">
    <location>
        <begin position="473"/>
        <end position="490"/>
    </location>
</feature>
<dbReference type="EMBL" id="AJWK01027563">
    <property type="status" value="NOT_ANNOTATED_CDS"/>
    <property type="molecule type" value="Genomic_DNA"/>
</dbReference>
<reference evidence="13" key="1">
    <citation type="submission" date="2012-05" db="EMBL/GenBank/DDBJ databases">
        <title>Whole Genome Assembly of Lutzomyia longipalpis.</title>
        <authorList>
            <person name="Richards S."/>
            <person name="Qu C."/>
            <person name="Dillon R."/>
            <person name="Worley K."/>
            <person name="Scherer S."/>
            <person name="Batterton M."/>
            <person name="Taylor A."/>
            <person name="Hawes A."/>
            <person name="Hernandez B."/>
            <person name="Kovar C."/>
            <person name="Mandapat C."/>
            <person name="Pham C."/>
            <person name="Qu C."/>
            <person name="Jing C."/>
            <person name="Bess C."/>
            <person name="Bandaranaike D."/>
            <person name="Ngo D."/>
            <person name="Ongeri F."/>
            <person name="Arias F."/>
            <person name="Lara F."/>
            <person name="Weissenberger G."/>
            <person name="Kamau G."/>
            <person name="Han H."/>
            <person name="Shen H."/>
            <person name="Dinh H."/>
            <person name="Khalil I."/>
            <person name="Jones J."/>
            <person name="Shafer J."/>
            <person name="Jayaseelan J."/>
            <person name="Quiroz J."/>
            <person name="Blankenburg K."/>
            <person name="Nguyen L."/>
            <person name="Jackson L."/>
            <person name="Francisco L."/>
            <person name="Tang L.-Y."/>
            <person name="Pu L.-L."/>
            <person name="Perales L."/>
            <person name="Lorensuhewa L."/>
            <person name="Munidasa M."/>
            <person name="Coyle M."/>
            <person name="Taylor M."/>
            <person name="Puazo M."/>
            <person name="Firestine M."/>
            <person name="Scheel M."/>
            <person name="Javaid M."/>
            <person name="Wang M."/>
            <person name="Li M."/>
            <person name="Tabassum N."/>
            <person name="Saada N."/>
            <person name="Osuji N."/>
            <person name="Aqrawi P."/>
            <person name="Fu Q."/>
            <person name="Thornton R."/>
            <person name="Raj R."/>
            <person name="Goodspeed R."/>
            <person name="Mata R."/>
            <person name="Najjar R."/>
            <person name="Gubbala S."/>
            <person name="Lee S."/>
            <person name="Denson S."/>
            <person name="Patil S."/>
            <person name="Macmil S."/>
            <person name="Qi S."/>
            <person name="Matskevitch T."/>
            <person name="Palculict T."/>
            <person name="Mathew T."/>
            <person name="Vee V."/>
            <person name="Velamala V."/>
            <person name="Korchina V."/>
            <person name="Cai W."/>
            <person name="Liu W."/>
            <person name="Dai W."/>
            <person name="Zou X."/>
            <person name="Zhu Y."/>
            <person name="Zhang Y."/>
            <person name="Wu Y.-Q."/>
            <person name="Xin Y."/>
            <person name="Nazarath L."/>
            <person name="Kovar C."/>
            <person name="Han Y."/>
            <person name="Muzny D."/>
            <person name="Gibbs R."/>
        </authorList>
    </citation>
    <scope>NUCLEOTIDE SEQUENCE [LARGE SCALE GENOMIC DNA]</scope>
    <source>
        <strain evidence="13">Jacobina</strain>
    </source>
</reference>
<dbReference type="GO" id="GO:0016579">
    <property type="term" value="P:protein deubiquitination"/>
    <property type="evidence" value="ECO:0007669"/>
    <property type="project" value="InterPro"/>
</dbReference>